<proteinExistence type="predicted"/>
<sequence>MREAIVKLGSSKRTVQALLSLFYQLGQNGKFSDNQVYFFPYYTDLDRLSEWRCYVNEAHIVAISQSRFYQPNHAGIIDEMLGRLASQARHLWSRIASDLNFKSCILDVYAEVLDPEFEIKLIGINPWGAHSGSGSLLFHWLDGAEILDPQ</sequence>
<dbReference type="EMBL" id="MLFU01000242">
    <property type="protein sequence ID" value="KAK1471205.1"/>
    <property type="molecule type" value="Genomic_DNA"/>
</dbReference>
<comment type="caution">
    <text evidence="1">The sequence shown here is derived from an EMBL/GenBank/DDBJ whole genome shotgun (WGS) entry which is preliminary data.</text>
</comment>
<organism evidence="1 2">
    <name type="scientific">Colletotrichum tamarilloi</name>
    <dbReference type="NCBI Taxonomy" id="1209934"/>
    <lineage>
        <taxon>Eukaryota</taxon>
        <taxon>Fungi</taxon>
        <taxon>Dikarya</taxon>
        <taxon>Ascomycota</taxon>
        <taxon>Pezizomycotina</taxon>
        <taxon>Sordariomycetes</taxon>
        <taxon>Hypocreomycetidae</taxon>
        <taxon>Glomerellales</taxon>
        <taxon>Glomerellaceae</taxon>
        <taxon>Colletotrichum</taxon>
        <taxon>Colletotrichum acutatum species complex</taxon>
    </lineage>
</organism>
<reference evidence="1 2" key="1">
    <citation type="submission" date="2016-10" db="EMBL/GenBank/DDBJ databases">
        <title>The genome sequence of Colletotrichum fioriniae PJ7.</title>
        <authorList>
            <person name="Baroncelli R."/>
        </authorList>
    </citation>
    <scope>NUCLEOTIDE SEQUENCE [LARGE SCALE GENOMIC DNA]</scope>
    <source>
        <strain evidence="1 2">Tom-12</strain>
    </source>
</reference>
<dbReference type="InterPro" id="IPR009772">
    <property type="entry name" value="CDC123"/>
</dbReference>
<evidence type="ECO:0000313" key="2">
    <source>
        <dbReference type="Proteomes" id="UP001227543"/>
    </source>
</evidence>
<protein>
    <recommendedName>
        <fullName evidence="3">Cell division cycle protein 123</fullName>
    </recommendedName>
</protein>
<dbReference type="GeneID" id="85416866"/>
<evidence type="ECO:0008006" key="3">
    <source>
        <dbReference type="Google" id="ProtNLM"/>
    </source>
</evidence>
<dbReference type="Proteomes" id="UP001227543">
    <property type="component" value="Unassembled WGS sequence"/>
</dbReference>
<evidence type="ECO:0000313" key="1">
    <source>
        <dbReference type="EMBL" id="KAK1471205.1"/>
    </source>
</evidence>
<gene>
    <name evidence="1" type="ORF">CTAM01_16636</name>
</gene>
<dbReference type="RefSeq" id="XP_060372805.1">
    <property type="nucleotide sequence ID" value="XM_060532628.1"/>
</dbReference>
<dbReference type="Pfam" id="PF07065">
    <property type="entry name" value="D123"/>
    <property type="match status" value="1"/>
</dbReference>
<accession>A0ABQ9QI14</accession>
<name>A0ABQ9QI14_9PEZI</name>
<keyword evidence="2" id="KW-1185">Reference proteome</keyword>